<accession>A0A061RZH7</accession>
<feature type="non-terminal residue" evidence="1">
    <location>
        <position position="1"/>
    </location>
</feature>
<name>A0A061RZH7_9CHLO</name>
<feature type="non-terminal residue" evidence="1">
    <location>
        <position position="81"/>
    </location>
</feature>
<organism evidence="1">
    <name type="scientific">Tetraselmis sp. GSL018</name>
    <dbReference type="NCBI Taxonomy" id="582737"/>
    <lineage>
        <taxon>Eukaryota</taxon>
        <taxon>Viridiplantae</taxon>
        <taxon>Chlorophyta</taxon>
        <taxon>core chlorophytes</taxon>
        <taxon>Chlorodendrophyceae</taxon>
        <taxon>Chlorodendrales</taxon>
        <taxon>Chlorodendraceae</taxon>
        <taxon>Tetraselmis</taxon>
    </lineage>
</organism>
<evidence type="ECO:0000313" key="1">
    <source>
        <dbReference type="EMBL" id="JAC76065.1"/>
    </source>
</evidence>
<reference evidence="1" key="1">
    <citation type="submission" date="2014-05" db="EMBL/GenBank/DDBJ databases">
        <title>The transcriptome of the halophilic microalga Tetraselmis sp. GSL018 isolated from the Great Salt Lake, Utah.</title>
        <authorList>
            <person name="Jinkerson R.E."/>
            <person name="D'Adamo S."/>
            <person name="Posewitz M.C."/>
        </authorList>
    </citation>
    <scope>NUCLEOTIDE SEQUENCE</scope>
    <source>
        <strain evidence="1">GSL018</strain>
    </source>
</reference>
<sequence length="81" mass="8711">CTYEYHWYTVSSCVGRAAAALPERPHALLRPPAREPRAVAGEGAARAHRPFARARGAILEGLRGATESRSLNSAQTTPKKA</sequence>
<gene>
    <name evidence="1" type="ORF">TSPGSL018_21274</name>
</gene>
<proteinExistence type="predicted"/>
<dbReference type="AlphaFoldDB" id="A0A061RZH7"/>
<protein>
    <submittedName>
        <fullName evidence="1">Uncharacterized protein</fullName>
    </submittedName>
</protein>
<dbReference type="EMBL" id="GBEZ01009528">
    <property type="protein sequence ID" value="JAC76065.1"/>
    <property type="molecule type" value="Transcribed_RNA"/>
</dbReference>